<organism evidence="2 3">
    <name type="scientific">Candida viswanathii</name>
    <dbReference type="NCBI Taxonomy" id="5486"/>
    <lineage>
        <taxon>Eukaryota</taxon>
        <taxon>Fungi</taxon>
        <taxon>Dikarya</taxon>
        <taxon>Ascomycota</taxon>
        <taxon>Saccharomycotina</taxon>
        <taxon>Pichiomycetes</taxon>
        <taxon>Debaryomycetaceae</taxon>
        <taxon>Candida/Lodderomyces clade</taxon>
        <taxon>Candida</taxon>
    </lineage>
</organism>
<dbReference type="InterPro" id="IPR036291">
    <property type="entry name" value="NAD(P)-bd_dom_sf"/>
</dbReference>
<dbReference type="Pfam" id="PF13460">
    <property type="entry name" value="NAD_binding_10"/>
    <property type="match status" value="1"/>
</dbReference>
<dbReference type="InterPro" id="IPR016040">
    <property type="entry name" value="NAD(P)-bd_dom"/>
</dbReference>
<dbReference type="PANTHER" id="PTHR15020:SF50">
    <property type="entry name" value="UPF0659 PROTEIN YMR090W"/>
    <property type="match status" value="1"/>
</dbReference>
<gene>
    <name evidence="2" type="ORF">Cantr_01849</name>
</gene>
<feature type="domain" description="NAD(P)-binding" evidence="1">
    <location>
        <begin position="8"/>
        <end position="198"/>
    </location>
</feature>
<dbReference type="SUPFAM" id="SSF51735">
    <property type="entry name" value="NAD(P)-binding Rossmann-fold domains"/>
    <property type="match status" value="1"/>
</dbReference>
<reference evidence="2 3" key="1">
    <citation type="submission" date="2018-06" db="EMBL/GenBank/DDBJ databases">
        <title>Whole genome sequencing of Candida tropicalis (genome annotated by CSBL at Korea University).</title>
        <authorList>
            <person name="Ahn J."/>
        </authorList>
    </citation>
    <scope>NUCLEOTIDE SEQUENCE [LARGE SCALE GENOMIC DNA]</scope>
    <source>
        <strain evidence="2 3">ATCC 20962</strain>
    </source>
</reference>
<dbReference type="Proteomes" id="UP000253472">
    <property type="component" value="Unassembled WGS sequence"/>
</dbReference>
<dbReference type="PANTHER" id="PTHR15020">
    <property type="entry name" value="FLAVIN REDUCTASE-RELATED"/>
    <property type="match status" value="1"/>
</dbReference>
<accession>A0A367YME0</accession>
<dbReference type="AlphaFoldDB" id="A0A367YME0"/>
<name>A0A367YME0_9ASCO</name>
<dbReference type="STRING" id="5486.A0A367YME0"/>
<sequence length="224" mass="24398">MSSIVIFGAHGKIGQQFVRLVASKSSQYKATAVVRNSEQAQTIASIASNSANITTSNFILDDSSVPEIASVIKGHDAVVFTVGSGGKNFLQVDLDAAVKTFEATVEANVRRFVIISAIRADDREYGAKSGIRDYFIAKHYADRILIDEFGDKLDYTILKPTTLTDDPPTGKIRFVSKEDADVGKVTRADVALVIYEVLGLKSTYGRSYDFANGDLNITDPEIYK</sequence>
<evidence type="ECO:0000313" key="2">
    <source>
        <dbReference type="EMBL" id="RCK66182.1"/>
    </source>
</evidence>
<dbReference type="OrthoDB" id="10254604at2759"/>
<protein>
    <recommendedName>
        <fullName evidence="1">NAD(P)-binding domain-containing protein</fullName>
    </recommendedName>
</protein>
<keyword evidence="3" id="KW-1185">Reference proteome</keyword>
<evidence type="ECO:0000259" key="1">
    <source>
        <dbReference type="Pfam" id="PF13460"/>
    </source>
</evidence>
<dbReference type="Gene3D" id="3.40.50.720">
    <property type="entry name" value="NAD(P)-binding Rossmann-like Domain"/>
    <property type="match status" value="1"/>
</dbReference>
<proteinExistence type="predicted"/>
<dbReference type="EMBL" id="QLNQ01000017">
    <property type="protein sequence ID" value="RCK66182.1"/>
    <property type="molecule type" value="Genomic_DNA"/>
</dbReference>
<evidence type="ECO:0000313" key="3">
    <source>
        <dbReference type="Proteomes" id="UP000253472"/>
    </source>
</evidence>
<comment type="caution">
    <text evidence="2">The sequence shown here is derived from an EMBL/GenBank/DDBJ whole genome shotgun (WGS) entry which is preliminary data.</text>
</comment>